<dbReference type="Pfam" id="PF02752">
    <property type="entry name" value="Arrestin_C"/>
    <property type="match status" value="1"/>
</dbReference>
<dbReference type="Proteomes" id="UP000245119">
    <property type="component" value="Linkage Group LG2"/>
</dbReference>
<dbReference type="InterPro" id="IPR014756">
    <property type="entry name" value="Ig_E-set"/>
</dbReference>
<gene>
    <name evidence="3" type="ORF">C0Q70_04121</name>
</gene>
<dbReference type="Gene3D" id="2.60.40.640">
    <property type="match status" value="2"/>
</dbReference>
<feature type="region of interest" description="Disordered" evidence="1">
    <location>
        <begin position="380"/>
        <end position="402"/>
    </location>
</feature>
<name>A0A2T7PUL9_POMCA</name>
<evidence type="ECO:0000313" key="3">
    <source>
        <dbReference type="EMBL" id="PVD37126.1"/>
    </source>
</evidence>
<dbReference type="InterPro" id="IPR014752">
    <property type="entry name" value="Arrestin-like_C"/>
</dbReference>
<reference evidence="3 4" key="1">
    <citation type="submission" date="2018-04" db="EMBL/GenBank/DDBJ databases">
        <title>The genome of golden apple snail Pomacea canaliculata provides insight into stress tolerance and invasive adaptation.</title>
        <authorList>
            <person name="Liu C."/>
            <person name="Liu B."/>
            <person name="Ren Y."/>
            <person name="Zhang Y."/>
            <person name="Wang H."/>
            <person name="Li S."/>
            <person name="Jiang F."/>
            <person name="Yin L."/>
            <person name="Zhang G."/>
            <person name="Qian W."/>
            <person name="Fan W."/>
        </authorList>
    </citation>
    <scope>NUCLEOTIDE SEQUENCE [LARGE SCALE GENOMIC DNA]</scope>
    <source>
        <strain evidence="3">SZHN2017</strain>
        <tissue evidence="3">Muscle</tissue>
    </source>
</reference>
<dbReference type="InterPro" id="IPR011022">
    <property type="entry name" value="Arrestin_C-like"/>
</dbReference>
<feature type="compositionally biased region" description="Basic and acidic residues" evidence="1">
    <location>
        <begin position="380"/>
        <end position="397"/>
    </location>
</feature>
<dbReference type="GO" id="GO:0015031">
    <property type="term" value="P:protein transport"/>
    <property type="evidence" value="ECO:0007669"/>
    <property type="project" value="TreeGrafter"/>
</dbReference>
<comment type="caution">
    <text evidence="3">The sequence shown here is derived from an EMBL/GenBank/DDBJ whole genome shotgun (WGS) entry which is preliminary data.</text>
</comment>
<dbReference type="InterPro" id="IPR050357">
    <property type="entry name" value="Arrestin_domain-protein"/>
</dbReference>
<dbReference type="STRING" id="400727.A0A2T7PUL9"/>
<organism evidence="3 4">
    <name type="scientific">Pomacea canaliculata</name>
    <name type="common">Golden apple snail</name>
    <dbReference type="NCBI Taxonomy" id="400727"/>
    <lineage>
        <taxon>Eukaryota</taxon>
        <taxon>Metazoa</taxon>
        <taxon>Spiralia</taxon>
        <taxon>Lophotrochozoa</taxon>
        <taxon>Mollusca</taxon>
        <taxon>Gastropoda</taxon>
        <taxon>Caenogastropoda</taxon>
        <taxon>Architaenioglossa</taxon>
        <taxon>Ampullarioidea</taxon>
        <taxon>Ampullariidae</taxon>
        <taxon>Pomacea</taxon>
    </lineage>
</organism>
<protein>
    <recommendedName>
        <fullName evidence="2">Arrestin C-terminal-like domain-containing protein</fullName>
    </recommendedName>
</protein>
<proteinExistence type="predicted"/>
<dbReference type="AlphaFoldDB" id="A0A2T7PUL9"/>
<dbReference type="OrthoDB" id="6215970at2759"/>
<dbReference type="PANTHER" id="PTHR11188:SF176">
    <property type="entry name" value="ARRESTIN DOMAIN-CONTAINING PROTEIN 1"/>
    <property type="match status" value="1"/>
</dbReference>
<dbReference type="GO" id="GO:0005737">
    <property type="term" value="C:cytoplasm"/>
    <property type="evidence" value="ECO:0007669"/>
    <property type="project" value="TreeGrafter"/>
</dbReference>
<dbReference type="EMBL" id="PZQS01000002">
    <property type="protein sequence ID" value="PVD37126.1"/>
    <property type="molecule type" value="Genomic_DNA"/>
</dbReference>
<evidence type="ECO:0000256" key="1">
    <source>
        <dbReference type="SAM" id="MobiDB-lite"/>
    </source>
</evidence>
<evidence type="ECO:0000259" key="2">
    <source>
        <dbReference type="SMART" id="SM01017"/>
    </source>
</evidence>
<sequence length="424" mass="47486">MFTPRDGYLIELPPDKSQAEYFPGEIIRGRVYIRWDPSFPVPGRPTQLPVLPSNTNVYEFEFLLPHDLPPSFTSPRGRKGRLEYCLEVMKVEPYYEHIYHAIAITVKPFQPLAGNLVAMLPALQEQQQARHYFCCGADRRIEVRALLTQVGVHAGEVIPFRAFITNHSEYSIKSSHIILRRRWMWYSIGMTTNGSERVRSFKKVSRGAIPPGGSMRWDPSDYPLVLPSDLLPSGPSGCAIMRASYELVFTVVPEGMVRNMKLRLPIIVGTDVSPQVRASMERNTAASAASVREAVMLHLPRNAVTERPAINFSGFVLVWFSLAFHARRLVMLLQDTDKEVVRGYVVVGVLQAVSGFATLLLRETKGQALKDSLEVVAEETEKVERSAEGTNDGDRTSSEPSVHEMAVWTVNSEVASNETVSVKL</sequence>
<dbReference type="SUPFAM" id="SSF81296">
    <property type="entry name" value="E set domains"/>
    <property type="match status" value="2"/>
</dbReference>
<dbReference type="SMART" id="SM01017">
    <property type="entry name" value="Arrestin_C"/>
    <property type="match status" value="1"/>
</dbReference>
<evidence type="ECO:0000313" key="4">
    <source>
        <dbReference type="Proteomes" id="UP000245119"/>
    </source>
</evidence>
<dbReference type="PANTHER" id="PTHR11188">
    <property type="entry name" value="ARRESTIN DOMAIN CONTAINING PROTEIN"/>
    <property type="match status" value="1"/>
</dbReference>
<feature type="domain" description="Arrestin C-terminal-like" evidence="2">
    <location>
        <begin position="137"/>
        <end position="275"/>
    </location>
</feature>
<accession>A0A2T7PUL9</accession>
<keyword evidence="4" id="KW-1185">Reference proteome</keyword>